<dbReference type="RefSeq" id="WP_158386103.1">
    <property type="nucleotide sequence ID" value="NZ_CP009687.1"/>
</dbReference>
<sequence length="47" mass="5414">MEQIEFFKKLRDTSDLVAKAIENGNTEEIENALGRFMLLMVKLDALK</sequence>
<dbReference type="KEGG" id="cace:CACET_c31910"/>
<dbReference type="STRING" id="84022.CACET_c31910"/>
<proteinExistence type="predicted"/>
<dbReference type="PATRIC" id="fig|84022.6.peg.3263"/>
<dbReference type="AlphaFoldDB" id="A0A0G3WFI8"/>
<gene>
    <name evidence="1" type="ORF">CACET_c31910</name>
</gene>
<evidence type="ECO:0000313" key="1">
    <source>
        <dbReference type="EMBL" id="AKL96635.1"/>
    </source>
</evidence>
<name>A0A0G3WFI8_9CLOT</name>
<accession>A0A0G3WFI8</accession>
<protein>
    <submittedName>
        <fullName evidence="1">Uncharacterized protein</fullName>
    </submittedName>
</protein>
<organism evidence="1 2">
    <name type="scientific">Clostridium aceticum</name>
    <dbReference type="NCBI Taxonomy" id="84022"/>
    <lineage>
        <taxon>Bacteria</taxon>
        <taxon>Bacillati</taxon>
        <taxon>Bacillota</taxon>
        <taxon>Clostridia</taxon>
        <taxon>Eubacteriales</taxon>
        <taxon>Clostridiaceae</taxon>
        <taxon>Clostridium</taxon>
    </lineage>
</organism>
<dbReference type="OrthoDB" id="9954686at2"/>
<reference evidence="1 2" key="1">
    <citation type="submission" date="2014-10" db="EMBL/GenBank/DDBJ databases">
        <title>Genome sequence of Clostridium aceticum DSM 1496.</title>
        <authorList>
            <person name="Poehlein A."/>
            <person name="Schiel-Bengelsdorf B."/>
            <person name="Gottschalk G."/>
            <person name="Duerre P."/>
            <person name="Daniel R."/>
        </authorList>
    </citation>
    <scope>NUCLEOTIDE SEQUENCE [LARGE SCALE GENOMIC DNA]</scope>
    <source>
        <strain evidence="1 2">DSM 1496</strain>
    </source>
</reference>
<evidence type="ECO:0000313" key="2">
    <source>
        <dbReference type="Proteomes" id="UP000035704"/>
    </source>
</evidence>
<dbReference type="EMBL" id="CP009687">
    <property type="protein sequence ID" value="AKL96635.1"/>
    <property type="molecule type" value="Genomic_DNA"/>
</dbReference>
<dbReference type="Proteomes" id="UP000035704">
    <property type="component" value="Chromosome"/>
</dbReference>
<keyword evidence="2" id="KW-1185">Reference proteome</keyword>